<evidence type="ECO:0000256" key="2">
    <source>
        <dbReference type="ARBA" id="ARBA00022448"/>
    </source>
</evidence>
<dbReference type="CDD" id="cd06261">
    <property type="entry name" value="TM_PBP2"/>
    <property type="match status" value="1"/>
</dbReference>
<name>A0AA42IZZ4_9FIRM</name>
<dbReference type="PANTHER" id="PTHR43744:SF8">
    <property type="entry name" value="SN-GLYCEROL-3-PHOSPHATE TRANSPORT SYSTEM PERMEASE PROTEIN UGPE"/>
    <property type="match status" value="1"/>
</dbReference>
<dbReference type="InterPro" id="IPR000515">
    <property type="entry name" value="MetI-like"/>
</dbReference>
<evidence type="ECO:0000313" key="10">
    <source>
        <dbReference type="Proteomes" id="UP001169242"/>
    </source>
</evidence>
<dbReference type="AlphaFoldDB" id="A0AA42IZZ4"/>
<keyword evidence="4 7" id="KW-0812">Transmembrane</keyword>
<evidence type="ECO:0000256" key="5">
    <source>
        <dbReference type="ARBA" id="ARBA00022989"/>
    </source>
</evidence>
<evidence type="ECO:0000259" key="8">
    <source>
        <dbReference type="PROSITE" id="PS50928"/>
    </source>
</evidence>
<sequence>MKVTEHARAKALKNTRNFLFKFGRGILLFGICFVILYPIMTKFMISFMSVEDVYDNSVRYIPRNFTLSNYGNAFKILELKKIMWTSFLVPGVLSAIHMCASTVVAYGFARYNFKFKNFFFVLVILGMVIPPDLVLLPLYMRFRYFDVFGIFELLTGSTLNLLNTPWPQVLLGATCTGLKNGLYIFIMVQYFRGLPKELEEAAYVDGAGTFEAFIKVFLPSARQIMMTVFLFSFVWQWLDDIYTSAFMQNVKIMSTQLLRLSNTDLGNAMGIQNTAEFSLMRNASMVIAMLPVLILYLICQKYFTESVERSGLTG</sequence>
<feature type="transmembrane region" description="Helical" evidence="7">
    <location>
        <begin position="169"/>
        <end position="191"/>
    </location>
</feature>
<organism evidence="9 10">
    <name type="scientific">Holtiella tumoricola</name>
    <dbReference type="NCBI Taxonomy" id="3018743"/>
    <lineage>
        <taxon>Bacteria</taxon>
        <taxon>Bacillati</taxon>
        <taxon>Bacillota</taxon>
        <taxon>Clostridia</taxon>
        <taxon>Lachnospirales</taxon>
        <taxon>Cellulosilyticaceae</taxon>
        <taxon>Holtiella</taxon>
    </lineage>
</organism>
<keyword evidence="5 7" id="KW-1133">Transmembrane helix</keyword>
<dbReference type="PROSITE" id="PS50928">
    <property type="entry name" value="ABC_TM1"/>
    <property type="match status" value="1"/>
</dbReference>
<evidence type="ECO:0000256" key="6">
    <source>
        <dbReference type="ARBA" id="ARBA00023136"/>
    </source>
</evidence>
<protein>
    <submittedName>
        <fullName evidence="9">Carbohydrate ABC transporter permease</fullName>
    </submittedName>
</protein>
<feature type="domain" description="ABC transmembrane type-1" evidence="8">
    <location>
        <begin position="83"/>
        <end position="298"/>
    </location>
</feature>
<dbReference type="Proteomes" id="UP001169242">
    <property type="component" value="Unassembled WGS sequence"/>
</dbReference>
<dbReference type="GO" id="GO:0005886">
    <property type="term" value="C:plasma membrane"/>
    <property type="evidence" value="ECO:0007669"/>
    <property type="project" value="UniProtKB-SubCell"/>
</dbReference>
<evidence type="ECO:0000256" key="1">
    <source>
        <dbReference type="ARBA" id="ARBA00004651"/>
    </source>
</evidence>
<dbReference type="GO" id="GO:0055085">
    <property type="term" value="P:transmembrane transport"/>
    <property type="evidence" value="ECO:0007669"/>
    <property type="project" value="InterPro"/>
</dbReference>
<gene>
    <name evidence="9" type="ORF">PBV87_04970</name>
</gene>
<proteinExistence type="inferred from homology"/>
<accession>A0AA42IZZ4</accession>
<dbReference type="Gene3D" id="1.10.3720.10">
    <property type="entry name" value="MetI-like"/>
    <property type="match status" value="1"/>
</dbReference>
<feature type="transmembrane region" description="Helical" evidence="7">
    <location>
        <begin position="21"/>
        <end position="40"/>
    </location>
</feature>
<keyword evidence="2 7" id="KW-0813">Transport</keyword>
<feature type="transmembrane region" description="Helical" evidence="7">
    <location>
        <begin position="82"/>
        <end position="106"/>
    </location>
</feature>
<evidence type="ECO:0000256" key="3">
    <source>
        <dbReference type="ARBA" id="ARBA00022475"/>
    </source>
</evidence>
<keyword evidence="10" id="KW-1185">Reference proteome</keyword>
<dbReference type="EMBL" id="JAQIFT010000016">
    <property type="protein sequence ID" value="MDA3730850.1"/>
    <property type="molecule type" value="Genomic_DNA"/>
</dbReference>
<keyword evidence="3" id="KW-1003">Cell membrane</keyword>
<dbReference type="PANTHER" id="PTHR43744">
    <property type="entry name" value="ABC TRANSPORTER PERMEASE PROTEIN MG189-RELATED-RELATED"/>
    <property type="match status" value="1"/>
</dbReference>
<comment type="similarity">
    <text evidence="7">Belongs to the binding-protein-dependent transport system permease family.</text>
</comment>
<comment type="caution">
    <text evidence="9">The sequence shown here is derived from an EMBL/GenBank/DDBJ whole genome shotgun (WGS) entry which is preliminary data.</text>
</comment>
<dbReference type="InterPro" id="IPR035906">
    <property type="entry name" value="MetI-like_sf"/>
</dbReference>
<keyword evidence="6 7" id="KW-0472">Membrane</keyword>
<dbReference type="RefSeq" id="WP_271011353.1">
    <property type="nucleotide sequence ID" value="NZ_JAQIFT010000016.1"/>
</dbReference>
<reference evidence="9" key="1">
    <citation type="journal article" date="2023" name="Int. J. Syst. Evol. Microbiol.">
        <title>&lt;i&gt;Holtiella tumoricola&lt;/i&gt; gen. nov. sp. nov., isolated from a human clinical sample.</title>
        <authorList>
            <person name="Allen-Vercoe E."/>
            <person name="Daigneault M.C."/>
            <person name="Vancuren S.J."/>
            <person name="Cochrane K."/>
            <person name="O'Neal L.L."/>
            <person name="Sankaranarayanan K."/>
            <person name="Lawson P.A."/>
        </authorList>
    </citation>
    <scope>NUCLEOTIDE SEQUENCE</scope>
    <source>
        <strain evidence="9">CC70A</strain>
    </source>
</reference>
<comment type="subcellular location">
    <subcellularLocation>
        <location evidence="1 7">Cell membrane</location>
        <topology evidence="1 7">Multi-pass membrane protein</topology>
    </subcellularLocation>
</comment>
<dbReference type="SUPFAM" id="SSF161098">
    <property type="entry name" value="MetI-like"/>
    <property type="match status" value="1"/>
</dbReference>
<feature type="transmembrane region" description="Helical" evidence="7">
    <location>
        <begin position="212"/>
        <end position="238"/>
    </location>
</feature>
<dbReference type="Pfam" id="PF00528">
    <property type="entry name" value="BPD_transp_1"/>
    <property type="match status" value="1"/>
</dbReference>
<evidence type="ECO:0000256" key="4">
    <source>
        <dbReference type="ARBA" id="ARBA00022692"/>
    </source>
</evidence>
<feature type="transmembrane region" description="Helical" evidence="7">
    <location>
        <begin position="279"/>
        <end position="299"/>
    </location>
</feature>
<evidence type="ECO:0000313" key="9">
    <source>
        <dbReference type="EMBL" id="MDA3730850.1"/>
    </source>
</evidence>
<evidence type="ECO:0000256" key="7">
    <source>
        <dbReference type="RuleBase" id="RU363032"/>
    </source>
</evidence>
<feature type="transmembrane region" description="Helical" evidence="7">
    <location>
        <begin position="118"/>
        <end position="139"/>
    </location>
</feature>